<sequence length="315" mass="32916">MEAPQGVARQVEDLQRHLHLLAGLLLPSLVLLCLLSCLVLLRWRPARGRVPAARGLGWAPSASPQLLQGVPGGAGRRALAKPLQPPGPARTGLSGRPHPSSSSSSGGGGGGGRAMPGWGSRRHPPRPKLGFCSPAPARGQPRQGVRQETPAAATASTASTTPSGELEKQERGWAPPNSPATSSSGTGGAPDGGFPGYLTSTQDKIRSGGRSTPAAHAHSAPFEYGSSIRRAESRVKLNSANFTASQGPGLDTDFGASAGVSVRILSSDSEESPQTPLLHRQRSGRLEWDYYDPSYQTAAPLHHQLPPIGSKQYWL</sequence>
<feature type="region of interest" description="Disordered" evidence="1">
    <location>
        <begin position="53"/>
        <end position="223"/>
    </location>
</feature>
<proteinExistence type="predicted"/>
<gene>
    <name evidence="4" type="primary">LOC110082816</name>
</gene>
<feature type="compositionally biased region" description="Low complexity" evidence="1">
    <location>
        <begin position="92"/>
        <end position="104"/>
    </location>
</feature>
<dbReference type="RefSeq" id="XP_072849155.1">
    <property type="nucleotide sequence ID" value="XM_072993054.1"/>
</dbReference>
<keyword evidence="2" id="KW-0472">Membrane</keyword>
<evidence type="ECO:0000256" key="1">
    <source>
        <dbReference type="SAM" id="MobiDB-lite"/>
    </source>
</evidence>
<keyword evidence="2" id="KW-1133">Transmembrane helix</keyword>
<keyword evidence="3" id="KW-1185">Reference proteome</keyword>
<feature type="compositionally biased region" description="Low complexity" evidence="1">
    <location>
        <begin position="149"/>
        <end position="163"/>
    </location>
</feature>
<accession>A0ABM5FUT2</accession>
<name>A0ABM5FUT2_9SAUR</name>
<feature type="transmembrane region" description="Helical" evidence="2">
    <location>
        <begin position="20"/>
        <end position="41"/>
    </location>
</feature>
<reference evidence="4" key="2">
    <citation type="submission" date="2025-08" db="UniProtKB">
        <authorList>
            <consortium name="RefSeq"/>
        </authorList>
    </citation>
    <scope>IDENTIFICATION</scope>
</reference>
<reference evidence="3" key="1">
    <citation type="submission" date="2025-05" db="UniProtKB">
        <authorList>
            <consortium name="RefSeq"/>
        </authorList>
    </citation>
    <scope>NUCLEOTIDE SEQUENCE [LARGE SCALE GENOMIC DNA]</scope>
</reference>
<organism evidence="3 4">
    <name type="scientific">Pogona vitticeps</name>
    <name type="common">central bearded dragon</name>
    <dbReference type="NCBI Taxonomy" id="103695"/>
    <lineage>
        <taxon>Eukaryota</taxon>
        <taxon>Metazoa</taxon>
        <taxon>Chordata</taxon>
        <taxon>Craniata</taxon>
        <taxon>Vertebrata</taxon>
        <taxon>Euteleostomi</taxon>
        <taxon>Lepidosauria</taxon>
        <taxon>Squamata</taxon>
        <taxon>Bifurcata</taxon>
        <taxon>Unidentata</taxon>
        <taxon>Episquamata</taxon>
        <taxon>Toxicofera</taxon>
        <taxon>Iguania</taxon>
        <taxon>Acrodonta</taxon>
        <taxon>Agamidae</taxon>
        <taxon>Amphibolurinae</taxon>
        <taxon>Pogona</taxon>
    </lineage>
</organism>
<dbReference type="GeneID" id="110082816"/>
<protein>
    <submittedName>
        <fullName evidence="4">Uncharacterized protein isoform X1</fullName>
    </submittedName>
</protein>
<evidence type="ECO:0000313" key="4">
    <source>
        <dbReference type="RefSeq" id="XP_072849155.1"/>
    </source>
</evidence>
<dbReference type="Proteomes" id="UP001652642">
    <property type="component" value="Chromosome 2"/>
</dbReference>
<keyword evidence="2" id="KW-0812">Transmembrane</keyword>
<evidence type="ECO:0000256" key="2">
    <source>
        <dbReference type="SAM" id="Phobius"/>
    </source>
</evidence>
<evidence type="ECO:0000313" key="3">
    <source>
        <dbReference type="Proteomes" id="UP001652642"/>
    </source>
</evidence>
<feature type="compositionally biased region" description="Gly residues" evidence="1">
    <location>
        <begin position="105"/>
        <end position="114"/>
    </location>
</feature>
<feature type="compositionally biased region" description="Gly residues" evidence="1">
    <location>
        <begin position="185"/>
        <end position="195"/>
    </location>
</feature>